<reference evidence="2" key="1">
    <citation type="submission" date="2021-12" db="EMBL/GenBank/DDBJ databases">
        <authorList>
            <person name="Cha I.-T."/>
            <person name="Lee K.-E."/>
            <person name="Park S.-J."/>
        </authorList>
    </citation>
    <scope>NUCLEOTIDE SEQUENCE</scope>
    <source>
        <strain evidence="2">YSM-43</strain>
    </source>
</reference>
<dbReference type="Proteomes" id="UP000830454">
    <property type="component" value="Chromosome"/>
</dbReference>
<dbReference type="EMBL" id="CP090145">
    <property type="protein sequence ID" value="UOX32336.1"/>
    <property type="molecule type" value="Genomic_DNA"/>
</dbReference>
<evidence type="ECO:0000259" key="1">
    <source>
        <dbReference type="Pfam" id="PF13568"/>
    </source>
</evidence>
<evidence type="ECO:0000313" key="2">
    <source>
        <dbReference type="EMBL" id="UOX32336.1"/>
    </source>
</evidence>
<feature type="domain" description="Outer membrane protein beta-barrel" evidence="1">
    <location>
        <begin position="19"/>
        <end position="161"/>
    </location>
</feature>
<dbReference type="InterPro" id="IPR025665">
    <property type="entry name" value="Beta-barrel_OMP_2"/>
</dbReference>
<gene>
    <name evidence="2" type="ORF">LXD69_09760</name>
</gene>
<dbReference type="Pfam" id="PF13568">
    <property type="entry name" value="OMP_b-brl_2"/>
    <property type="match status" value="1"/>
</dbReference>
<dbReference type="InterPro" id="IPR011250">
    <property type="entry name" value="OMP/PagP_B-barrel"/>
</dbReference>
<name>A0ABY4HHM1_9FLAO</name>
<organism evidence="2 3">
    <name type="scientific">Flavobacterium sediminilitoris</name>
    <dbReference type="NCBI Taxonomy" id="2024526"/>
    <lineage>
        <taxon>Bacteria</taxon>
        <taxon>Pseudomonadati</taxon>
        <taxon>Bacteroidota</taxon>
        <taxon>Flavobacteriia</taxon>
        <taxon>Flavobacteriales</taxon>
        <taxon>Flavobacteriaceae</taxon>
        <taxon>Flavobacterium</taxon>
    </lineage>
</organism>
<proteinExistence type="predicted"/>
<dbReference type="SUPFAM" id="SSF56925">
    <property type="entry name" value="OMPA-like"/>
    <property type="match status" value="1"/>
</dbReference>
<dbReference type="RefSeq" id="WP_045967917.1">
    <property type="nucleotide sequence ID" value="NZ_CP090145.1"/>
</dbReference>
<reference evidence="2" key="2">
    <citation type="submission" date="2022-04" db="EMBL/GenBank/DDBJ databases">
        <title>Complete Genome Sequence of Flavobacterium sediminilitoris YSM-43, Isolated from a Tidal Sediment.</title>
        <authorList>
            <person name="Lee P.A."/>
        </authorList>
    </citation>
    <scope>NUCLEOTIDE SEQUENCE</scope>
    <source>
        <strain evidence="2">YSM-43</strain>
    </source>
</reference>
<keyword evidence="3" id="KW-1185">Reference proteome</keyword>
<protein>
    <submittedName>
        <fullName evidence="2">PorT family protein</fullName>
    </submittedName>
</protein>
<accession>A0ABY4HHM1</accession>
<evidence type="ECO:0000313" key="3">
    <source>
        <dbReference type="Proteomes" id="UP000830454"/>
    </source>
</evidence>
<sequence>MKKTHFLVIVLLLVTGITNAQTLKIGIKAGINYANLTDTSIKTDAITSYHAGLLAEIRISESFAFQPELLYSTQGASYKNAVDEFKNELGYISVPLLAKIGLSKSLALEVGPQASFLLSKKDEFDLNDYNSFDFGVNGGLRLRITDNLFAQARYTLGLTEISKNAEAKNSVFQLSAGILF</sequence>